<dbReference type="InterPro" id="IPR003018">
    <property type="entry name" value="GAF"/>
</dbReference>
<dbReference type="GO" id="GO:0000155">
    <property type="term" value="F:phosphorelay sensor kinase activity"/>
    <property type="evidence" value="ECO:0007669"/>
    <property type="project" value="InterPro"/>
</dbReference>
<dbReference type="InterPro" id="IPR035965">
    <property type="entry name" value="PAS-like_dom_sf"/>
</dbReference>
<evidence type="ECO:0000256" key="4">
    <source>
        <dbReference type="ARBA" id="ARBA00022679"/>
    </source>
</evidence>
<dbReference type="Gene3D" id="1.10.287.130">
    <property type="match status" value="1"/>
</dbReference>
<geneLocation type="plasmid" evidence="10 11">
    <name>pSA2</name>
</geneLocation>
<dbReference type="PROSITE" id="PS50109">
    <property type="entry name" value="HIS_KIN"/>
    <property type="match status" value="1"/>
</dbReference>
<keyword evidence="11" id="KW-1185">Reference proteome</keyword>
<dbReference type="SMART" id="SM00448">
    <property type="entry name" value="REC"/>
    <property type="match status" value="1"/>
</dbReference>
<feature type="modified residue" description="4-aspartylphosphate" evidence="6">
    <location>
        <position position="629"/>
    </location>
</feature>
<dbReference type="InterPro" id="IPR029016">
    <property type="entry name" value="GAF-like_dom_sf"/>
</dbReference>
<dbReference type="Pfam" id="PF01590">
    <property type="entry name" value="GAF"/>
    <property type="match status" value="1"/>
</dbReference>
<feature type="domain" description="Response regulatory" evidence="8">
    <location>
        <begin position="579"/>
        <end position="695"/>
    </location>
</feature>
<evidence type="ECO:0000259" key="8">
    <source>
        <dbReference type="PROSITE" id="PS50110"/>
    </source>
</evidence>
<dbReference type="CDD" id="cd00082">
    <property type="entry name" value="HisKA"/>
    <property type="match status" value="1"/>
</dbReference>
<dbReference type="CDD" id="cd16919">
    <property type="entry name" value="HATPase_CckA-like"/>
    <property type="match status" value="1"/>
</dbReference>
<dbReference type="SMART" id="SM00387">
    <property type="entry name" value="HATPase_c"/>
    <property type="match status" value="1"/>
</dbReference>
<organism evidence="10 11">
    <name type="scientific">Novosphingobium resinovorum</name>
    <dbReference type="NCBI Taxonomy" id="158500"/>
    <lineage>
        <taxon>Bacteria</taxon>
        <taxon>Pseudomonadati</taxon>
        <taxon>Pseudomonadota</taxon>
        <taxon>Alphaproteobacteria</taxon>
        <taxon>Sphingomonadales</taxon>
        <taxon>Sphingomonadaceae</taxon>
        <taxon>Novosphingobium</taxon>
    </lineage>
</organism>
<dbReference type="PANTHER" id="PTHR43065">
    <property type="entry name" value="SENSOR HISTIDINE KINASE"/>
    <property type="match status" value="1"/>
</dbReference>
<dbReference type="SUPFAM" id="SSF55785">
    <property type="entry name" value="PYP-like sensor domain (PAS domain)"/>
    <property type="match status" value="1"/>
</dbReference>
<dbReference type="PROSITE" id="PS50113">
    <property type="entry name" value="PAC"/>
    <property type="match status" value="1"/>
</dbReference>
<dbReference type="Gene3D" id="3.30.450.40">
    <property type="match status" value="1"/>
</dbReference>
<keyword evidence="10" id="KW-0614">Plasmid</keyword>
<dbReference type="OrthoDB" id="9796100at2"/>
<dbReference type="InterPro" id="IPR036890">
    <property type="entry name" value="HATPase_C_sf"/>
</dbReference>
<keyword evidence="4" id="KW-0808">Transferase</keyword>
<feature type="domain" description="Histidine kinase" evidence="7">
    <location>
        <begin position="333"/>
        <end position="557"/>
    </location>
</feature>
<dbReference type="Pfam" id="PF00072">
    <property type="entry name" value="Response_reg"/>
    <property type="match status" value="1"/>
</dbReference>
<dbReference type="PANTHER" id="PTHR43065:SF42">
    <property type="entry name" value="TWO-COMPONENT SENSOR PPRA"/>
    <property type="match status" value="1"/>
</dbReference>
<evidence type="ECO:0000256" key="5">
    <source>
        <dbReference type="ARBA" id="ARBA00022777"/>
    </source>
</evidence>
<dbReference type="SUPFAM" id="SSF55874">
    <property type="entry name" value="ATPase domain of HSP90 chaperone/DNA topoisomerase II/histidine kinase"/>
    <property type="match status" value="1"/>
</dbReference>
<evidence type="ECO:0000313" key="10">
    <source>
        <dbReference type="EMBL" id="AOR80991.1"/>
    </source>
</evidence>
<dbReference type="Gene3D" id="3.30.450.20">
    <property type="entry name" value="PAS domain"/>
    <property type="match status" value="1"/>
</dbReference>
<dbReference type="Pfam" id="PF00512">
    <property type="entry name" value="HisKA"/>
    <property type="match status" value="1"/>
</dbReference>
<dbReference type="SMART" id="SM00388">
    <property type="entry name" value="HisKA"/>
    <property type="match status" value="1"/>
</dbReference>
<dbReference type="InterPro" id="IPR013655">
    <property type="entry name" value="PAS_fold_3"/>
</dbReference>
<keyword evidence="5 10" id="KW-0418">Kinase</keyword>
<dbReference type="InterPro" id="IPR011006">
    <property type="entry name" value="CheY-like_superfamily"/>
</dbReference>
<gene>
    <name evidence="10" type="ORF">BES08_28055</name>
</gene>
<dbReference type="InterPro" id="IPR005467">
    <property type="entry name" value="His_kinase_dom"/>
</dbReference>
<accession>A0A1D8AG04</accession>
<dbReference type="InterPro" id="IPR001789">
    <property type="entry name" value="Sig_transdc_resp-reg_receiver"/>
</dbReference>
<comment type="catalytic activity">
    <reaction evidence="1">
        <text>ATP + protein L-histidine = ADP + protein N-phospho-L-histidine.</text>
        <dbReference type="EC" id="2.7.13.3"/>
    </reaction>
</comment>
<dbReference type="SUPFAM" id="SSF52172">
    <property type="entry name" value="CheY-like"/>
    <property type="match status" value="1"/>
</dbReference>
<evidence type="ECO:0000256" key="6">
    <source>
        <dbReference type="PROSITE-ProRule" id="PRU00169"/>
    </source>
</evidence>
<reference evidence="11" key="1">
    <citation type="journal article" date="2017" name="J. Biotechnol.">
        <title>Complete genome sequence of Novosphingobium resinovorum SA1, a versatile xenobiotic-degrading bacterium capable of utilizing sulfanilic acid.</title>
        <authorList>
            <person name="Hegedus B."/>
            <person name="Kos P.B."/>
            <person name="Balint B."/>
            <person name="Maroti G."/>
            <person name="Gan H.M."/>
            <person name="Perei K."/>
            <person name="Rakhely G."/>
        </authorList>
    </citation>
    <scope>NUCLEOTIDE SEQUENCE [LARGE SCALE GENOMIC DNA]</scope>
    <source>
        <strain evidence="11">SA1</strain>
    </source>
</reference>
<dbReference type="KEGG" id="nre:BES08_28055"/>
<dbReference type="Proteomes" id="UP000094626">
    <property type="component" value="Plasmid pSA2"/>
</dbReference>
<dbReference type="InterPro" id="IPR003594">
    <property type="entry name" value="HATPase_dom"/>
</dbReference>
<dbReference type="SUPFAM" id="SSF55781">
    <property type="entry name" value="GAF domain-like"/>
    <property type="match status" value="1"/>
</dbReference>
<dbReference type="Pfam" id="PF08447">
    <property type="entry name" value="PAS_3"/>
    <property type="match status" value="1"/>
</dbReference>
<dbReference type="InterPro" id="IPR036097">
    <property type="entry name" value="HisK_dim/P_sf"/>
</dbReference>
<evidence type="ECO:0000259" key="7">
    <source>
        <dbReference type="PROSITE" id="PS50109"/>
    </source>
</evidence>
<evidence type="ECO:0000259" key="9">
    <source>
        <dbReference type="PROSITE" id="PS50113"/>
    </source>
</evidence>
<dbReference type="EMBL" id="CP017077">
    <property type="protein sequence ID" value="AOR80991.1"/>
    <property type="molecule type" value="Genomic_DNA"/>
</dbReference>
<sequence length="699" mass="76120">MLQRRSDAMLVASRSVGTWDWNVGDDLIVSDARLATLYGVDVERAARGARLEEFFARVHPDDLPGLTARIEKAAEELGPFACEYRLTQPDGSIRWVAAEGHCSLAPDGITKHFPGVSFDITDRRGAEARQAALLHLTDVLREMDSPADIAFAASEILGTTLGVSRAGYGTIDPVAETITVERDWNAPGVTTIAGTLHFREHGTYIEDLKRGETVLCTDADVDVRTRDQADVLKNITAHSFINMPLHENGAFVALIYVNNGTPRTWSADEVIFMQEIAARTRSATERRRAEHDLAALTQSLEQQVEERTTSLMMTEEQLRHSQKMEAVGQLTGGLAHDFNNMLAGITGSLEMMQVRIAQGRIGELEKYVTAAQGASRRAAALTHRLLAFSRRQTLDPKPTDINRLVAEMEELIRRTVGPAIQLEVVGAAGLWTALVDPNQLENALLNLCINARDAMPEGGRITIETANKWLDPRASRERDLPEGQYLSLCVSDTGTGMSAETMKRAFDPFFTTKPLGEGTGLGLSMIYGFARQSGGQVRAYSEVGMGTTMCLYLPRHYGNVDAAEPLEVACAIPETGKRTVLVVDDEPTIRMLVCELLEEMGHVTLEADDGPTAVTLLDSNAAIDLLITDVGLPGGLNGRQVADAARVTRPDLKVIFITGFAENAVVANGQLEPCMRLVTKPFALDVLSAQIADLLTSDE</sequence>
<proteinExistence type="predicted"/>
<dbReference type="SUPFAM" id="SSF47384">
    <property type="entry name" value="Homodimeric domain of signal transducing histidine kinase"/>
    <property type="match status" value="1"/>
</dbReference>
<keyword evidence="3 6" id="KW-0597">Phosphoprotein</keyword>
<protein>
    <recommendedName>
        <fullName evidence="2">histidine kinase</fullName>
        <ecNumber evidence="2">2.7.13.3</ecNumber>
    </recommendedName>
</protein>
<dbReference type="Gene3D" id="3.40.50.2300">
    <property type="match status" value="1"/>
</dbReference>
<dbReference type="SMART" id="SM00065">
    <property type="entry name" value="GAF"/>
    <property type="match status" value="1"/>
</dbReference>
<evidence type="ECO:0000256" key="1">
    <source>
        <dbReference type="ARBA" id="ARBA00000085"/>
    </source>
</evidence>
<evidence type="ECO:0000256" key="2">
    <source>
        <dbReference type="ARBA" id="ARBA00012438"/>
    </source>
</evidence>
<evidence type="ECO:0000313" key="11">
    <source>
        <dbReference type="Proteomes" id="UP000094626"/>
    </source>
</evidence>
<dbReference type="AlphaFoldDB" id="A0A1D8AG04"/>
<evidence type="ECO:0000256" key="3">
    <source>
        <dbReference type="ARBA" id="ARBA00022553"/>
    </source>
</evidence>
<dbReference type="InterPro" id="IPR000014">
    <property type="entry name" value="PAS"/>
</dbReference>
<dbReference type="InterPro" id="IPR003661">
    <property type="entry name" value="HisK_dim/P_dom"/>
</dbReference>
<dbReference type="PRINTS" id="PR00344">
    <property type="entry name" value="BCTRLSENSOR"/>
</dbReference>
<dbReference type="CDD" id="cd18161">
    <property type="entry name" value="REC_hyHK_blue-like"/>
    <property type="match status" value="1"/>
</dbReference>
<dbReference type="Gene3D" id="3.30.565.10">
    <property type="entry name" value="Histidine kinase-like ATPase, C-terminal domain"/>
    <property type="match status" value="1"/>
</dbReference>
<feature type="domain" description="PAC" evidence="9">
    <location>
        <begin position="80"/>
        <end position="132"/>
    </location>
</feature>
<dbReference type="InterPro" id="IPR000700">
    <property type="entry name" value="PAS-assoc_C"/>
</dbReference>
<dbReference type="Pfam" id="PF02518">
    <property type="entry name" value="HATPase_c"/>
    <property type="match status" value="1"/>
</dbReference>
<dbReference type="PROSITE" id="PS50110">
    <property type="entry name" value="RESPONSE_REGULATORY"/>
    <property type="match status" value="1"/>
</dbReference>
<dbReference type="Gene3D" id="2.10.70.100">
    <property type="match status" value="1"/>
</dbReference>
<dbReference type="EC" id="2.7.13.3" evidence="2"/>
<dbReference type="CDD" id="cd00130">
    <property type="entry name" value="PAS"/>
    <property type="match status" value="1"/>
</dbReference>
<dbReference type="InterPro" id="IPR004358">
    <property type="entry name" value="Sig_transdc_His_kin-like_C"/>
</dbReference>
<name>A0A1D8AG04_9SPHN</name>